<dbReference type="AlphaFoldDB" id="A0AAV5QYV9"/>
<gene>
    <name evidence="3" type="ORF">DAPK24_009400</name>
</gene>
<dbReference type="PANTHER" id="PTHR20858:SF17">
    <property type="entry name" value="HYDROXYMETHYLPYRIMIDINE_PHOSPHOMETHYLPYRIMIDINE KINASE THI20-RELATED"/>
    <property type="match status" value="1"/>
</dbReference>
<evidence type="ECO:0000313" key="3">
    <source>
        <dbReference type="EMBL" id="GMM44365.1"/>
    </source>
</evidence>
<evidence type="ECO:0000259" key="1">
    <source>
        <dbReference type="Pfam" id="PF03070"/>
    </source>
</evidence>
<dbReference type="Gene3D" id="3.40.1190.20">
    <property type="match status" value="1"/>
</dbReference>
<feature type="domain" description="Pyridoxamine kinase/Phosphomethylpyrimidine kinase" evidence="2">
    <location>
        <begin position="40"/>
        <end position="301"/>
    </location>
</feature>
<dbReference type="InterPro" id="IPR004399">
    <property type="entry name" value="HMP/HMP-P_kinase_dom"/>
</dbReference>
<dbReference type="Pfam" id="PF08543">
    <property type="entry name" value="Phos_pyr_kin"/>
    <property type="match status" value="1"/>
</dbReference>
<sequence>MDVKYTTREIHLYDDSYNESITSISESNKLNTVLTVAGSDSSGGAGIEADIKTISAHKCYALTTIVSLTAQNTMGVINAAPTTKEMVKNMLSENFTDISICAIKTGLLTEDAIVELKNAILQFEYKGYLVADPVMVSTSGFDFINNSVLKLLIETLSPFITLLTPNMVEAKCLLNTLYDQKLYDKSNDIDKIEEIYDMCLKIYAKTGISNILIKGGHQNWKDSNLLTDVLYCSDSNLFTVFKSEMMSSKNTHGTGCTLSSAIASNLANGLSIINSVANGIVYVQNGIKTAPNIGNGHGPLNHIQNMKQYNYMSSSKFELPFKTGEALEYLVNHPEVKDHWNSYTNHDFMKMVYNFKLPLDNFKRFAEQNYIYLQRYADVILKLASKSHNIIEMEDSIKILNDTFVEIKRYKNFLSQLGFTDEYIENIKPSKECTLYTNELMNLAENYGDMFDIIVSLTPCFHGFREASLNAMRENSRGSNVDKFTREVYVKWIDQNTSEWYDNACITDKERLDLFFRKYCSDKIKLNRTIFIFKKFTKLEIDFLNSFL</sequence>
<keyword evidence="4" id="KW-1185">Reference proteome</keyword>
<dbReference type="SUPFAM" id="SSF48613">
    <property type="entry name" value="Heme oxygenase-like"/>
    <property type="match status" value="1"/>
</dbReference>
<name>A0AAV5QYV9_PICKL</name>
<organism evidence="3 4">
    <name type="scientific">Pichia kluyveri</name>
    <name type="common">Yeast</name>
    <dbReference type="NCBI Taxonomy" id="36015"/>
    <lineage>
        <taxon>Eukaryota</taxon>
        <taxon>Fungi</taxon>
        <taxon>Dikarya</taxon>
        <taxon>Ascomycota</taxon>
        <taxon>Saccharomycotina</taxon>
        <taxon>Pichiomycetes</taxon>
        <taxon>Pichiales</taxon>
        <taxon>Pichiaceae</taxon>
        <taxon>Pichia</taxon>
    </lineage>
</organism>
<dbReference type="GO" id="GO:0009228">
    <property type="term" value="P:thiamine biosynthetic process"/>
    <property type="evidence" value="ECO:0007669"/>
    <property type="project" value="InterPro"/>
</dbReference>
<comment type="caution">
    <text evidence="3">The sequence shown here is derived from an EMBL/GenBank/DDBJ whole genome shotgun (WGS) entry which is preliminary data.</text>
</comment>
<dbReference type="InterPro" id="IPR016084">
    <property type="entry name" value="Haem_Oase-like_multi-hlx"/>
</dbReference>
<dbReference type="NCBIfam" id="TIGR00097">
    <property type="entry name" value="HMP-P_kinase"/>
    <property type="match status" value="1"/>
</dbReference>
<keyword evidence="3" id="KW-0808">Transferase</keyword>
<protein>
    <submittedName>
        <fullName evidence="3">Trifunctional hydroxymethylpyrimidine kinase/phosphomethylpyrimidine kinase/thiaminase</fullName>
    </submittedName>
</protein>
<dbReference type="EMBL" id="BTGB01000001">
    <property type="protein sequence ID" value="GMM44365.1"/>
    <property type="molecule type" value="Genomic_DNA"/>
</dbReference>
<dbReference type="PANTHER" id="PTHR20858">
    <property type="entry name" value="PHOSPHOMETHYLPYRIMIDINE KINASE"/>
    <property type="match status" value="1"/>
</dbReference>
<evidence type="ECO:0000259" key="2">
    <source>
        <dbReference type="Pfam" id="PF08543"/>
    </source>
</evidence>
<dbReference type="GO" id="GO:0008902">
    <property type="term" value="F:hydroxymethylpyrimidine kinase activity"/>
    <property type="evidence" value="ECO:0007669"/>
    <property type="project" value="TreeGrafter"/>
</dbReference>
<dbReference type="InterPro" id="IPR029056">
    <property type="entry name" value="Ribokinase-like"/>
</dbReference>
<keyword evidence="3" id="KW-0418">Kinase</keyword>
<dbReference type="CDD" id="cd01169">
    <property type="entry name" value="HMPP_kinase"/>
    <property type="match status" value="1"/>
</dbReference>
<accession>A0AAV5QYV9</accession>
<dbReference type="InterPro" id="IPR013749">
    <property type="entry name" value="PM/HMP-P_kinase-1"/>
</dbReference>
<dbReference type="GO" id="GO:0008972">
    <property type="term" value="F:phosphomethylpyrimidine kinase activity"/>
    <property type="evidence" value="ECO:0007669"/>
    <property type="project" value="InterPro"/>
</dbReference>
<dbReference type="Proteomes" id="UP001378960">
    <property type="component" value="Unassembled WGS sequence"/>
</dbReference>
<dbReference type="Pfam" id="PF03070">
    <property type="entry name" value="TENA_THI-4"/>
    <property type="match status" value="1"/>
</dbReference>
<evidence type="ECO:0000313" key="4">
    <source>
        <dbReference type="Proteomes" id="UP001378960"/>
    </source>
</evidence>
<dbReference type="GO" id="GO:0005829">
    <property type="term" value="C:cytosol"/>
    <property type="evidence" value="ECO:0007669"/>
    <property type="project" value="TreeGrafter"/>
</dbReference>
<proteinExistence type="predicted"/>
<dbReference type="InterPro" id="IPR004305">
    <property type="entry name" value="Thiaminase-2/PQQC"/>
</dbReference>
<reference evidence="3 4" key="1">
    <citation type="journal article" date="2023" name="Elife">
        <title>Identification of key yeast species and microbe-microbe interactions impacting larval growth of Drosophila in the wild.</title>
        <authorList>
            <person name="Mure A."/>
            <person name="Sugiura Y."/>
            <person name="Maeda R."/>
            <person name="Honda K."/>
            <person name="Sakurai N."/>
            <person name="Takahashi Y."/>
            <person name="Watada M."/>
            <person name="Katoh T."/>
            <person name="Gotoh A."/>
            <person name="Gotoh Y."/>
            <person name="Taniguchi I."/>
            <person name="Nakamura K."/>
            <person name="Hayashi T."/>
            <person name="Katayama T."/>
            <person name="Uemura T."/>
            <person name="Hattori Y."/>
        </authorList>
    </citation>
    <scope>NUCLEOTIDE SEQUENCE [LARGE SCALE GENOMIC DNA]</scope>
    <source>
        <strain evidence="3 4">PK-24</strain>
    </source>
</reference>
<dbReference type="Gene3D" id="1.20.910.10">
    <property type="entry name" value="Heme oxygenase-like"/>
    <property type="match status" value="1"/>
</dbReference>
<feature type="domain" description="Thiaminase-2/PQQC" evidence="1">
    <location>
        <begin position="333"/>
        <end position="546"/>
    </location>
</feature>
<dbReference type="SUPFAM" id="SSF53613">
    <property type="entry name" value="Ribokinase-like"/>
    <property type="match status" value="1"/>
</dbReference>